<organism evidence="1">
    <name type="scientific">marine metagenome</name>
    <dbReference type="NCBI Taxonomy" id="408172"/>
    <lineage>
        <taxon>unclassified sequences</taxon>
        <taxon>metagenomes</taxon>
        <taxon>ecological metagenomes</taxon>
    </lineage>
</organism>
<reference evidence="1" key="1">
    <citation type="submission" date="2018-05" db="EMBL/GenBank/DDBJ databases">
        <authorList>
            <person name="Lanie J.A."/>
            <person name="Ng W.-L."/>
            <person name="Kazmierczak K.M."/>
            <person name="Andrzejewski T.M."/>
            <person name="Davidsen T.M."/>
            <person name="Wayne K.J."/>
            <person name="Tettelin H."/>
            <person name="Glass J.I."/>
            <person name="Rusch D."/>
            <person name="Podicherti R."/>
            <person name="Tsui H.-C.T."/>
            <person name="Winkler M.E."/>
        </authorList>
    </citation>
    <scope>NUCLEOTIDE SEQUENCE</scope>
</reference>
<evidence type="ECO:0000313" key="1">
    <source>
        <dbReference type="EMBL" id="SVB09006.1"/>
    </source>
</evidence>
<proteinExistence type="predicted"/>
<gene>
    <name evidence="1" type="ORF">METZ01_LOCUS161860</name>
</gene>
<protein>
    <submittedName>
        <fullName evidence="1">Uncharacterized protein</fullName>
    </submittedName>
</protein>
<dbReference type="AlphaFoldDB" id="A0A382B5C9"/>
<dbReference type="EMBL" id="UINC01028285">
    <property type="protein sequence ID" value="SVB09006.1"/>
    <property type="molecule type" value="Genomic_DNA"/>
</dbReference>
<name>A0A382B5C9_9ZZZZ</name>
<sequence length="118" mass="12918">MLRESINADGQSIDLDGLADPNCKEIPGLKHSKLLIEYADVFMSRDAEQLAIVRDKLEKALGADKLVDASGVASNFQRMARIADGTGIPLGNSFLSDPELIKKLDLEKYESAKNTLNR</sequence>
<accession>A0A382B5C9</accession>